<proteinExistence type="predicted"/>
<gene>
    <name evidence="2" type="ORF">UFOPK3402_01229</name>
</gene>
<protein>
    <submittedName>
        <fullName evidence="2">Unannotated protein</fullName>
    </submittedName>
</protein>
<accession>A0A6J7EEH0</accession>
<evidence type="ECO:0000313" key="2">
    <source>
        <dbReference type="EMBL" id="CAB4880118.1"/>
    </source>
</evidence>
<name>A0A6J7EEH0_9ZZZZ</name>
<feature type="compositionally biased region" description="Basic and acidic residues" evidence="1">
    <location>
        <begin position="45"/>
        <end position="54"/>
    </location>
</feature>
<feature type="region of interest" description="Disordered" evidence="1">
    <location>
        <begin position="30"/>
        <end position="69"/>
    </location>
</feature>
<evidence type="ECO:0000256" key="1">
    <source>
        <dbReference type="SAM" id="MobiDB-lite"/>
    </source>
</evidence>
<reference evidence="2" key="1">
    <citation type="submission" date="2020-05" db="EMBL/GenBank/DDBJ databases">
        <authorList>
            <person name="Chiriac C."/>
            <person name="Salcher M."/>
            <person name="Ghai R."/>
            <person name="Kavagutti S V."/>
        </authorList>
    </citation>
    <scope>NUCLEOTIDE SEQUENCE</scope>
</reference>
<dbReference type="AlphaFoldDB" id="A0A6J7EEH0"/>
<dbReference type="EMBL" id="CAFBLS010000152">
    <property type="protein sequence ID" value="CAB4880118.1"/>
    <property type="molecule type" value="Genomic_DNA"/>
</dbReference>
<organism evidence="2">
    <name type="scientific">freshwater metagenome</name>
    <dbReference type="NCBI Taxonomy" id="449393"/>
    <lineage>
        <taxon>unclassified sequences</taxon>
        <taxon>metagenomes</taxon>
        <taxon>ecological metagenomes</taxon>
    </lineage>
</organism>
<sequence length="106" mass="11571">MLLRVVADHGTVTGLDLTAVRRIHLSEDTQQRGLARAVETEDDDPRATVDRQADIGEDLEGSVGPREPAGRERYLAACLGGREAQLRHLVGHPHLVGPGQQRIRPP</sequence>